<reference evidence="2 3" key="1">
    <citation type="submission" date="2015-04" db="EMBL/GenBank/DDBJ databases">
        <title>Complete genome sequence of Schizopora paradoxa KUC8140, a cosmopolitan wood degrader in East Asia.</title>
        <authorList>
            <consortium name="DOE Joint Genome Institute"/>
            <person name="Min B."/>
            <person name="Park H."/>
            <person name="Jang Y."/>
            <person name="Kim J.-J."/>
            <person name="Kim K.H."/>
            <person name="Pangilinan J."/>
            <person name="Lipzen A."/>
            <person name="Riley R."/>
            <person name="Grigoriev I.V."/>
            <person name="Spatafora J.W."/>
            <person name="Choi I.-G."/>
        </authorList>
    </citation>
    <scope>NUCLEOTIDE SEQUENCE [LARGE SCALE GENOMIC DNA]</scope>
    <source>
        <strain evidence="2 3">KUC8140</strain>
    </source>
</reference>
<dbReference type="InterPro" id="IPR014710">
    <property type="entry name" value="RmlC-like_jellyroll"/>
</dbReference>
<keyword evidence="3" id="KW-1185">Reference proteome</keyword>
<dbReference type="Pfam" id="PF07883">
    <property type="entry name" value="Cupin_2"/>
    <property type="match status" value="1"/>
</dbReference>
<proteinExistence type="predicted"/>
<evidence type="ECO:0000313" key="2">
    <source>
        <dbReference type="EMBL" id="KLO16715.1"/>
    </source>
</evidence>
<accession>A0A0H2RX97</accession>
<dbReference type="InterPro" id="IPR011051">
    <property type="entry name" value="RmlC_Cupin_sf"/>
</dbReference>
<dbReference type="Gene3D" id="2.60.120.10">
    <property type="entry name" value="Jelly Rolls"/>
    <property type="match status" value="1"/>
</dbReference>
<dbReference type="PANTHER" id="PTHR36156:SF2">
    <property type="entry name" value="CUPIN TYPE-2 DOMAIN-CONTAINING PROTEIN"/>
    <property type="match status" value="1"/>
</dbReference>
<organism evidence="2 3">
    <name type="scientific">Schizopora paradoxa</name>
    <dbReference type="NCBI Taxonomy" id="27342"/>
    <lineage>
        <taxon>Eukaryota</taxon>
        <taxon>Fungi</taxon>
        <taxon>Dikarya</taxon>
        <taxon>Basidiomycota</taxon>
        <taxon>Agaricomycotina</taxon>
        <taxon>Agaricomycetes</taxon>
        <taxon>Hymenochaetales</taxon>
        <taxon>Schizoporaceae</taxon>
        <taxon>Schizopora</taxon>
    </lineage>
</organism>
<dbReference type="OrthoDB" id="5840532at2759"/>
<dbReference type="AlphaFoldDB" id="A0A0H2RX97"/>
<dbReference type="Proteomes" id="UP000053477">
    <property type="component" value="Unassembled WGS sequence"/>
</dbReference>
<dbReference type="EMBL" id="KQ085913">
    <property type="protein sequence ID" value="KLO16715.1"/>
    <property type="molecule type" value="Genomic_DNA"/>
</dbReference>
<dbReference type="STRING" id="27342.A0A0H2RX97"/>
<evidence type="ECO:0000313" key="3">
    <source>
        <dbReference type="Proteomes" id="UP000053477"/>
    </source>
</evidence>
<dbReference type="PANTHER" id="PTHR36156">
    <property type="entry name" value="SLR2101 PROTEIN"/>
    <property type="match status" value="1"/>
</dbReference>
<protein>
    <recommendedName>
        <fullName evidence="1">Cupin type-2 domain-containing protein</fullName>
    </recommendedName>
</protein>
<name>A0A0H2RX97_9AGAM</name>
<sequence length="187" mass="20516">MSSEASTTSPFPPVRRVVTGHTTSGRSVVLEDGPIEGKALFEGSDTAYAGLYRHDEFPASNQDAHEHGEEVPKFADCIASKPKELFSPSGSTFWAIDTAPHSKSQFHRTVTLDYAIITKGTLTLVLDDGKRLAAKEGDVVIQRGTIHEWANESDEWSRAFFVSIPAEKVKIGDKELDMDFISTNTDD</sequence>
<dbReference type="InterPro" id="IPR013096">
    <property type="entry name" value="Cupin_2"/>
</dbReference>
<dbReference type="SUPFAM" id="SSF51182">
    <property type="entry name" value="RmlC-like cupins"/>
    <property type="match status" value="1"/>
</dbReference>
<dbReference type="CDD" id="cd02231">
    <property type="entry name" value="cupin_BLL6423-like"/>
    <property type="match status" value="1"/>
</dbReference>
<dbReference type="InterPro" id="IPR047142">
    <property type="entry name" value="OryJ/VirC-like"/>
</dbReference>
<feature type="domain" description="Cupin type-2" evidence="1">
    <location>
        <begin position="99"/>
        <end position="160"/>
    </location>
</feature>
<gene>
    <name evidence="2" type="ORF">SCHPADRAFT_203691</name>
</gene>
<evidence type="ECO:0000259" key="1">
    <source>
        <dbReference type="Pfam" id="PF07883"/>
    </source>
</evidence>
<dbReference type="InParanoid" id="A0A0H2RX97"/>
<dbReference type="Gene3D" id="2.20.70.150">
    <property type="match status" value="1"/>
</dbReference>